<evidence type="ECO:0000313" key="2">
    <source>
        <dbReference type="Proteomes" id="UP001165960"/>
    </source>
</evidence>
<dbReference type="EMBL" id="QTSX02006458">
    <property type="protein sequence ID" value="KAJ9054237.1"/>
    <property type="molecule type" value="Genomic_DNA"/>
</dbReference>
<gene>
    <name evidence="1" type="ORF">DSO57_1016719</name>
</gene>
<organism evidence="1 2">
    <name type="scientific">Entomophthora muscae</name>
    <dbReference type="NCBI Taxonomy" id="34485"/>
    <lineage>
        <taxon>Eukaryota</taxon>
        <taxon>Fungi</taxon>
        <taxon>Fungi incertae sedis</taxon>
        <taxon>Zoopagomycota</taxon>
        <taxon>Entomophthoromycotina</taxon>
        <taxon>Entomophthoromycetes</taxon>
        <taxon>Entomophthorales</taxon>
        <taxon>Entomophthoraceae</taxon>
        <taxon>Entomophthora</taxon>
    </lineage>
</organism>
<evidence type="ECO:0000313" key="1">
    <source>
        <dbReference type="EMBL" id="KAJ9054237.1"/>
    </source>
</evidence>
<name>A0ACC2RW32_9FUNG</name>
<reference evidence="1" key="1">
    <citation type="submission" date="2022-04" db="EMBL/GenBank/DDBJ databases">
        <title>Genome of the entomopathogenic fungus Entomophthora muscae.</title>
        <authorList>
            <person name="Elya C."/>
            <person name="Lovett B.R."/>
            <person name="Lee E."/>
            <person name="Macias A.M."/>
            <person name="Hajek A.E."/>
            <person name="De Bivort B.L."/>
            <person name="Kasson M.T."/>
            <person name="De Fine Licht H.H."/>
            <person name="Stajich J.E."/>
        </authorList>
    </citation>
    <scope>NUCLEOTIDE SEQUENCE</scope>
    <source>
        <strain evidence="1">Berkeley</strain>
    </source>
</reference>
<protein>
    <submittedName>
        <fullName evidence="1">Uncharacterized protein</fullName>
    </submittedName>
</protein>
<accession>A0ACC2RW32</accession>
<sequence>MLMEESQLQDSNPDTLQAASPQAQLPSRPRFSGLKPELNLSLVKPLMPISLELLAPMPPLKKNLVSPANRSADLANVVNAVIHHALITPLLGYFEDKYLSFAFALQNEAGSKLGNTIVQFPDSAQLTC</sequence>
<proteinExistence type="predicted"/>
<comment type="caution">
    <text evidence="1">The sequence shown here is derived from an EMBL/GenBank/DDBJ whole genome shotgun (WGS) entry which is preliminary data.</text>
</comment>
<dbReference type="Proteomes" id="UP001165960">
    <property type="component" value="Unassembled WGS sequence"/>
</dbReference>
<keyword evidence="2" id="KW-1185">Reference proteome</keyword>